<dbReference type="InterPro" id="IPR051531">
    <property type="entry name" value="N-acetyltransferase"/>
</dbReference>
<evidence type="ECO:0000313" key="5">
    <source>
        <dbReference type="EMBL" id="AMB86906.1"/>
    </source>
</evidence>
<proteinExistence type="inferred from homology"/>
<organism evidence="5 6">
    <name type="scientific">Pseudomonas agarici</name>
    <dbReference type="NCBI Taxonomy" id="46677"/>
    <lineage>
        <taxon>Bacteria</taxon>
        <taxon>Pseudomonadati</taxon>
        <taxon>Pseudomonadota</taxon>
        <taxon>Gammaproteobacteria</taxon>
        <taxon>Pseudomonadales</taxon>
        <taxon>Pseudomonadaceae</taxon>
        <taxon>Pseudomonas</taxon>
    </lineage>
</organism>
<dbReference type="KEGG" id="pagb:AWM79_17000"/>
<keyword evidence="1 5" id="KW-0808">Transferase</keyword>
<comment type="similarity">
    <text evidence="3">Belongs to the acetyltransferase family. RimJ subfamily.</text>
</comment>
<reference evidence="5 6" key="1">
    <citation type="submission" date="2016-01" db="EMBL/GenBank/DDBJ databases">
        <authorList>
            <person name="McClelland M."/>
            <person name="Jain A."/>
            <person name="Saraogi P."/>
            <person name="Mendelson R."/>
            <person name="Westerman R."/>
            <person name="SanMiguel P."/>
            <person name="Csonka L."/>
        </authorList>
    </citation>
    <scope>NUCLEOTIDE SEQUENCE [LARGE SCALE GENOMIC DNA]</scope>
    <source>
        <strain evidence="5 6">NCPPB 2472</strain>
    </source>
</reference>
<dbReference type="InterPro" id="IPR016181">
    <property type="entry name" value="Acyl_CoA_acyltransferase"/>
</dbReference>
<evidence type="ECO:0000256" key="2">
    <source>
        <dbReference type="ARBA" id="ARBA00023315"/>
    </source>
</evidence>
<name>A0A0X1T430_PSEAA</name>
<dbReference type="InterPro" id="IPR000182">
    <property type="entry name" value="GNAT_dom"/>
</dbReference>
<dbReference type="Gene3D" id="3.40.630.30">
    <property type="match status" value="1"/>
</dbReference>
<sequence length="184" mass="20681">MSVALPHLSTRRLLLMPLQTEQAQTSARLVDKPTIADNTAALPSPHTIENALEFIGGQEEQYRSTRLMGLGIHLRENRELVGVISLRFSPAHDSAHLGYWVGAQHRNRGYAGEAVGAMLKHGFVELKLHRIAGQCFRRNKTSARVLDRAGPRHKGCLKGAFLKNRVYEDMLLYGLLRDHWQPLT</sequence>
<dbReference type="RefSeq" id="WP_060783350.1">
    <property type="nucleotide sequence ID" value="NZ_CP014135.1"/>
</dbReference>
<dbReference type="PANTHER" id="PTHR43792:SF8">
    <property type="entry name" value="[RIBOSOMAL PROTEIN US5]-ALANINE N-ACETYLTRANSFERASE"/>
    <property type="match status" value="1"/>
</dbReference>
<dbReference type="Pfam" id="PF13302">
    <property type="entry name" value="Acetyltransf_3"/>
    <property type="match status" value="1"/>
</dbReference>
<evidence type="ECO:0000259" key="4">
    <source>
        <dbReference type="Pfam" id="PF13302"/>
    </source>
</evidence>
<keyword evidence="2" id="KW-0012">Acyltransferase</keyword>
<gene>
    <name evidence="5" type="ORF">AWM79_17000</name>
</gene>
<dbReference type="AlphaFoldDB" id="A0A0X1T430"/>
<protein>
    <submittedName>
        <fullName evidence="5">GNAT family acetyltransferase</fullName>
    </submittedName>
</protein>
<keyword evidence="6" id="KW-1185">Reference proteome</keyword>
<dbReference type="Proteomes" id="UP000063229">
    <property type="component" value="Chromosome"/>
</dbReference>
<dbReference type="EMBL" id="CP014135">
    <property type="protein sequence ID" value="AMB86906.1"/>
    <property type="molecule type" value="Genomic_DNA"/>
</dbReference>
<dbReference type="SUPFAM" id="SSF55729">
    <property type="entry name" value="Acyl-CoA N-acyltransferases (Nat)"/>
    <property type="match status" value="1"/>
</dbReference>
<dbReference type="PANTHER" id="PTHR43792">
    <property type="entry name" value="GNAT FAMILY, PUTATIVE (AFU_ORTHOLOGUE AFUA_3G00765)-RELATED-RELATED"/>
    <property type="match status" value="1"/>
</dbReference>
<feature type="domain" description="N-acetyltransferase" evidence="4">
    <location>
        <begin position="12"/>
        <end position="150"/>
    </location>
</feature>
<dbReference type="GO" id="GO:0016747">
    <property type="term" value="F:acyltransferase activity, transferring groups other than amino-acyl groups"/>
    <property type="evidence" value="ECO:0007669"/>
    <property type="project" value="InterPro"/>
</dbReference>
<evidence type="ECO:0000256" key="1">
    <source>
        <dbReference type="ARBA" id="ARBA00022679"/>
    </source>
</evidence>
<evidence type="ECO:0000256" key="3">
    <source>
        <dbReference type="ARBA" id="ARBA00038502"/>
    </source>
</evidence>
<dbReference type="STRING" id="46677.AWM79_17000"/>
<evidence type="ECO:0000313" key="6">
    <source>
        <dbReference type="Proteomes" id="UP000063229"/>
    </source>
</evidence>
<accession>A0A0X1T430</accession>